<sequence length="346" mass="37782">MSPPLVLVTGATGHIGLATLALLLQKGYRARIASRKLSSAESLKDLPSIRPYSSSISFVEIPDFLAPGAFDKAVQDVDYIVHVASPIPDPDAMGSKIDVRKQFIDPAVQGNLGILESANKTDSVKRIIITSSVAILDAPADGTPAGPDDVVKLLDISQYQETTNPWLAYRISKRVAHVEAERFFREKNPKFQVIHVLPSFVQGRNESVRSAEELRQRVSSNTVMVNYVLGHQSDEPRPQDLVLVDDVAAAHVAALEAENLVTGDRFIAAYPPIINWDSVDDIVRRLFPQQVASGILPLGGRQPGTPSAGYDSSKTTEKLGIVFHGPEDMVKSLIGQYVELKERETR</sequence>
<dbReference type="EMBL" id="NAJM01000067">
    <property type="protein sequence ID" value="RVX66176.1"/>
    <property type="molecule type" value="Genomic_DNA"/>
</dbReference>
<evidence type="ECO:0000313" key="4">
    <source>
        <dbReference type="EMBL" id="RVX66176.1"/>
    </source>
</evidence>
<evidence type="ECO:0000313" key="5">
    <source>
        <dbReference type="Proteomes" id="UP000288859"/>
    </source>
</evidence>
<feature type="domain" description="NAD-dependent epimerase/dehydratase" evidence="3">
    <location>
        <begin position="6"/>
        <end position="264"/>
    </location>
</feature>
<dbReference type="VEuPathDB" id="FungiDB:PV10_05802"/>
<gene>
    <name evidence="4" type="ORF">B0A52_10068</name>
</gene>
<dbReference type="Gene3D" id="3.40.50.720">
    <property type="entry name" value="NAD(P)-binding Rossmann-like Domain"/>
    <property type="match status" value="1"/>
</dbReference>
<dbReference type="SUPFAM" id="SSF51735">
    <property type="entry name" value="NAD(P)-binding Rossmann-fold domains"/>
    <property type="match status" value="1"/>
</dbReference>
<dbReference type="PANTHER" id="PTHR10366">
    <property type="entry name" value="NAD DEPENDENT EPIMERASE/DEHYDRATASE"/>
    <property type="match status" value="1"/>
</dbReference>
<evidence type="ECO:0000256" key="2">
    <source>
        <dbReference type="ARBA" id="ARBA00023445"/>
    </source>
</evidence>
<comment type="caution">
    <text evidence="4">The sequence shown here is derived from an EMBL/GenBank/DDBJ whole genome shotgun (WGS) entry which is preliminary data.</text>
</comment>
<evidence type="ECO:0000256" key="1">
    <source>
        <dbReference type="ARBA" id="ARBA00023002"/>
    </source>
</evidence>
<dbReference type="InterPro" id="IPR050425">
    <property type="entry name" value="NAD(P)_dehydrat-like"/>
</dbReference>
<accession>A0A438MRC4</accession>
<dbReference type="AlphaFoldDB" id="A0A438MRC4"/>
<name>A0A438MRC4_EXOME</name>
<dbReference type="PANTHER" id="PTHR10366:SF564">
    <property type="entry name" value="STEROL-4-ALPHA-CARBOXYLATE 3-DEHYDROGENASE, DECARBOXYLATING"/>
    <property type="match status" value="1"/>
</dbReference>
<dbReference type="OrthoDB" id="2735536at2759"/>
<evidence type="ECO:0000259" key="3">
    <source>
        <dbReference type="Pfam" id="PF01370"/>
    </source>
</evidence>
<dbReference type="InterPro" id="IPR036291">
    <property type="entry name" value="NAD(P)-bd_dom_sf"/>
</dbReference>
<dbReference type="Proteomes" id="UP000288859">
    <property type="component" value="Unassembled WGS sequence"/>
</dbReference>
<keyword evidence="1" id="KW-0560">Oxidoreductase</keyword>
<proteinExistence type="inferred from homology"/>
<organism evidence="4 5">
    <name type="scientific">Exophiala mesophila</name>
    <name type="common">Black yeast-like fungus</name>
    <dbReference type="NCBI Taxonomy" id="212818"/>
    <lineage>
        <taxon>Eukaryota</taxon>
        <taxon>Fungi</taxon>
        <taxon>Dikarya</taxon>
        <taxon>Ascomycota</taxon>
        <taxon>Pezizomycotina</taxon>
        <taxon>Eurotiomycetes</taxon>
        <taxon>Chaetothyriomycetidae</taxon>
        <taxon>Chaetothyriales</taxon>
        <taxon>Herpotrichiellaceae</taxon>
        <taxon>Exophiala</taxon>
    </lineage>
</organism>
<dbReference type="Pfam" id="PF01370">
    <property type="entry name" value="Epimerase"/>
    <property type="match status" value="1"/>
</dbReference>
<comment type="similarity">
    <text evidence="2">Belongs to the NAD(P)-dependent epimerase/dehydratase family. Dihydroflavonol-4-reductase subfamily.</text>
</comment>
<dbReference type="InterPro" id="IPR001509">
    <property type="entry name" value="Epimerase_deHydtase"/>
</dbReference>
<reference evidence="4 5" key="1">
    <citation type="submission" date="2017-03" db="EMBL/GenBank/DDBJ databases">
        <title>Genomes of endolithic fungi from Antarctica.</title>
        <authorList>
            <person name="Coleine C."/>
            <person name="Masonjones S."/>
            <person name="Stajich J.E."/>
        </authorList>
    </citation>
    <scope>NUCLEOTIDE SEQUENCE [LARGE SCALE GENOMIC DNA]</scope>
    <source>
        <strain evidence="4 5">CCFEE 6314</strain>
    </source>
</reference>
<dbReference type="GO" id="GO:0016616">
    <property type="term" value="F:oxidoreductase activity, acting on the CH-OH group of donors, NAD or NADP as acceptor"/>
    <property type="evidence" value="ECO:0007669"/>
    <property type="project" value="TreeGrafter"/>
</dbReference>
<protein>
    <recommendedName>
        <fullName evidence="3">NAD-dependent epimerase/dehydratase domain-containing protein</fullName>
    </recommendedName>
</protein>